<dbReference type="AlphaFoldDB" id="A0A5A9P3U0"/>
<feature type="signal peptide" evidence="1">
    <location>
        <begin position="1"/>
        <end position="30"/>
    </location>
</feature>
<keyword evidence="3" id="KW-1185">Reference proteome</keyword>
<accession>A0A5A9P3U0</accession>
<sequence length="206" mass="22478">MGFGPDTCSTCLVLALDSLLLCFLWELKSAGLRNRYIRSGQASKHSKTAFNCYTPAGPQLDNLGHCVEPIDSSAPSWLLTASSLELILRLHLITGPLWLCQAPPTVRLHFHPWSLWLFWVRYHRVTLALHLLISTLGSSTGSVSQPIGVVHPSSTMAPLSGDSILGHQPGWSLDRHLAPGSTLDPATDLTTLALWTVLFPNCLHLA</sequence>
<protein>
    <submittedName>
        <fullName evidence="2">Uncharacterized protein</fullName>
    </submittedName>
</protein>
<proteinExistence type="predicted"/>
<evidence type="ECO:0000313" key="2">
    <source>
        <dbReference type="EMBL" id="KAA0716590.1"/>
    </source>
</evidence>
<dbReference type="EMBL" id="SOYY01000009">
    <property type="protein sequence ID" value="KAA0716590.1"/>
    <property type="molecule type" value="Genomic_DNA"/>
</dbReference>
<comment type="caution">
    <text evidence="2">The sequence shown here is derived from an EMBL/GenBank/DDBJ whole genome shotgun (WGS) entry which is preliminary data.</text>
</comment>
<feature type="chain" id="PRO_5022680076" evidence="1">
    <location>
        <begin position="31"/>
        <end position="206"/>
    </location>
</feature>
<gene>
    <name evidence="2" type="ORF">E1301_Tti020733</name>
</gene>
<dbReference type="Proteomes" id="UP000324632">
    <property type="component" value="Chromosome 9"/>
</dbReference>
<reference evidence="2 3" key="1">
    <citation type="journal article" date="2019" name="Mol. Ecol. Resour.">
        <title>Chromosome-level genome assembly of Triplophysa tibetana, a fish adapted to the harsh high-altitude environment of the Tibetan Plateau.</title>
        <authorList>
            <person name="Yang X."/>
            <person name="Liu H."/>
            <person name="Ma Z."/>
            <person name="Zou Y."/>
            <person name="Zou M."/>
            <person name="Mao Y."/>
            <person name="Li X."/>
            <person name="Wang H."/>
            <person name="Chen T."/>
            <person name="Wang W."/>
            <person name="Yang R."/>
        </authorList>
    </citation>
    <scope>NUCLEOTIDE SEQUENCE [LARGE SCALE GENOMIC DNA]</scope>
    <source>
        <strain evidence="2">TTIB1903HZAU</strain>
        <tissue evidence="2">Muscle</tissue>
    </source>
</reference>
<keyword evidence="1" id="KW-0732">Signal</keyword>
<organism evidence="2 3">
    <name type="scientific">Triplophysa tibetana</name>
    <dbReference type="NCBI Taxonomy" id="1572043"/>
    <lineage>
        <taxon>Eukaryota</taxon>
        <taxon>Metazoa</taxon>
        <taxon>Chordata</taxon>
        <taxon>Craniata</taxon>
        <taxon>Vertebrata</taxon>
        <taxon>Euteleostomi</taxon>
        <taxon>Actinopterygii</taxon>
        <taxon>Neopterygii</taxon>
        <taxon>Teleostei</taxon>
        <taxon>Ostariophysi</taxon>
        <taxon>Cypriniformes</taxon>
        <taxon>Nemacheilidae</taxon>
        <taxon>Triplophysa</taxon>
    </lineage>
</organism>
<evidence type="ECO:0000313" key="3">
    <source>
        <dbReference type="Proteomes" id="UP000324632"/>
    </source>
</evidence>
<name>A0A5A9P3U0_9TELE</name>
<evidence type="ECO:0000256" key="1">
    <source>
        <dbReference type="SAM" id="SignalP"/>
    </source>
</evidence>